<feature type="region of interest" description="Disordered" evidence="1">
    <location>
        <begin position="1"/>
        <end position="28"/>
    </location>
</feature>
<comment type="caution">
    <text evidence="2">The sequence shown here is derived from an EMBL/GenBank/DDBJ whole genome shotgun (WGS) entry which is preliminary data.</text>
</comment>
<protein>
    <submittedName>
        <fullName evidence="2">Uncharacterized protein</fullName>
    </submittedName>
</protein>
<dbReference type="AlphaFoldDB" id="A0A7J7H8U6"/>
<dbReference type="Proteomes" id="UP000593564">
    <property type="component" value="Unassembled WGS sequence"/>
</dbReference>
<dbReference type="EMBL" id="JACBKZ010000005">
    <property type="protein sequence ID" value="KAF5949269.1"/>
    <property type="molecule type" value="Genomic_DNA"/>
</dbReference>
<name>A0A7J7H8U6_CAMSI</name>
<evidence type="ECO:0000256" key="1">
    <source>
        <dbReference type="SAM" id="MobiDB-lite"/>
    </source>
</evidence>
<evidence type="ECO:0000313" key="2">
    <source>
        <dbReference type="EMBL" id="KAF5949269.1"/>
    </source>
</evidence>
<evidence type="ECO:0000313" key="3">
    <source>
        <dbReference type="Proteomes" id="UP000593564"/>
    </source>
</evidence>
<reference evidence="3" key="1">
    <citation type="journal article" date="2020" name="Nat. Commun.">
        <title>Genome assembly of wild tea tree DASZ reveals pedigree and selection history of tea varieties.</title>
        <authorList>
            <person name="Zhang W."/>
            <person name="Zhang Y."/>
            <person name="Qiu H."/>
            <person name="Guo Y."/>
            <person name="Wan H."/>
            <person name="Zhang X."/>
            <person name="Scossa F."/>
            <person name="Alseekh S."/>
            <person name="Zhang Q."/>
            <person name="Wang P."/>
            <person name="Xu L."/>
            <person name="Schmidt M.H."/>
            <person name="Jia X."/>
            <person name="Li D."/>
            <person name="Zhu A."/>
            <person name="Guo F."/>
            <person name="Chen W."/>
            <person name="Ni D."/>
            <person name="Usadel B."/>
            <person name="Fernie A.R."/>
            <person name="Wen W."/>
        </authorList>
    </citation>
    <scope>NUCLEOTIDE SEQUENCE [LARGE SCALE GENOMIC DNA]</scope>
    <source>
        <strain evidence="3">cv. G240</strain>
    </source>
</reference>
<accession>A0A7J7H8U6</accession>
<keyword evidence="3" id="KW-1185">Reference proteome</keyword>
<sequence length="87" mass="9886">MPNSRAKQMRVTVTPSPKPCTGSTPTPEHVQTTMAVNIRRSSNQRRLRRRYKHPELTSIHSSSYILAGVIPPARNNPGRARETYHPR</sequence>
<gene>
    <name evidence="2" type="ORF">HYC85_011262</name>
</gene>
<proteinExistence type="predicted"/>
<organism evidence="2 3">
    <name type="scientific">Camellia sinensis</name>
    <name type="common">Tea plant</name>
    <name type="synonym">Thea sinensis</name>
    <dbReference type="NCBI Taxonomy" id="4442"/>
    <lineage>
        <taxon>Eukaryota</taxon>
        <taxon>Viridiplantae</taxon>
        <taxon>Streptophyta</taxon>
        <taxon>Embryophyta</taxon>
        <taxon>Tracheophyta</taxon>
        <taxon>Spermatophyta</taxon>
        <taxon>Magnoliopsida</taxon>
        <taxon>eudicotyledons</taxon>
        <taxon>Gunneridae</taxon>
        <taxon>Pentapetalae</taxon>
        <taxon>asterids</taxon>
        <taxon>Ericales</taxon>
        <taxon>Theaceae</taxon>
        <taxon>Camellia</taxon>
    </lineage>
</organism>
<reference evidence="2 3" key="2">
    <citation type="submission" date="2020-07" db="EMBL/GenBank/DDBJ databases">
        <title>Genome assembly of wild tea tree DASZ reveals pedigree and selection history of tea varieties.</title>
        <authorList>
            <person name="Zhang W."/>
        </authorList>
    </citation>
    <scope>NUCLEOTIDE SEQUENCE [LARGE SCALE GENOMIC DNA]</scope>
    <source>
        <strain evidence="3">cv. G240</strain>
        <tissue evidence="2">Leaf</tissue>
    </source>
</reference>